<dbReference type="EMBL" id="BJXR01000036">
    <property type="protein sequence ID" value="GEN09886.1"/>
    <property type="molecule type" value="Genomic_DNA"/>
</dbReference>
<sequence length="97" mass="10583">MRAAVLLVEPPGDARAERGRGLHPLHGVSRGPPQGELHVPLFLHAALTSSARGEVGFEVDPLLRLEFAVEVRIQKPFEFLAGHGRAVGTCFYPVFFL</sequence>
<name>A0A511T6T8_MYXFU</name>
<protein>
    <submittedName>
        <fullName evidence="1">Uncharacterized protein</fullName>
    </submittedName>
</protein>
<evidence type="ECO:0000313" key="2">
    <source>
        <dbReference type="Proteomes" id="UP000321514"/>
    </source>
</evidence>
<dbReference type="Proteomes" id="UP000321514">
    <property type="component" value="Unassembled WGS sequence"/>
</dbReference>
<proteinExistence type="predicted"/>
<reference evidence="1 2" key="1">
    <citation type="submission" date="2019-07" db="EMBL/GenBank/DDBJ databases">
        <title>Whole genome shotgun sequence of Myxococcus fulvus NBRC 100333.</title>
        <authorList>
            <person name="Hosoyama A."/>
            <person name="Uohara A."/>
            <person name="Ohji S."/>
            <person name="Ichikawa N."/>
        </authorList>
    </citation>
    <scope>NUCLEOTIDE SEQUENCE [LARGE SCALE GENOMIC DNA]</scope>
    <source>
        <strain evidence="1 2">NBRC 100333</strain>
    </source>
</reference>
<comment type="caution">
    <text evidence="1">The sequence shown here is derived from an EMBL/GenBank/DDBJ whole genome shotgun (WGS) entry which is preliminary data.</text>
</comment>
<accession>A0A511T6T8</accession>
<gene>
    <name evidence="1" type="ORF">MFU01_49230</name>
</gene>
<organism evidence="1 2">
    <name type="scientific">Myxococcus fulvus</name>
    <dbReference type="NCBI Taxonomy" id="33"/>
    <lineage>
        <taxon>Bacteria</taxon>
        <taxon>Pseudomonadati</taxon>
        <taxon>Myxococcota</taxon>
        <taxon>Myxococcia</taxon>
        <taxon>Myxococcales</taxon>
        <taxon>Cystobacterineae</taxon>
        <taxon>Myxococcaceae</taxon>
        <taxon>Myxococcus</taxon>
    </lineage>
</organism>
<evidence type="ECO:0000313" key="1">
    <source>
        <dbReference type="EMBL" id="GEN09886.1"/>
    </source>
</evidence>
<dbReference type="AlphaFoldDB" id="A0A511T6T8"/>